<evidence type="ECO:0000313" key="3">
    <source>
        <dbReference type="EMBL" id="MBB4268025.1"/>
    </source>
</evidence>
<dbReference type="PANTHER" id="PTHR43861">
    <property type="entry name" value="TRANS-ACONITATE 2-METHYLTRANSFERASE-RELATED"/>
    <property type="match status" value="1"/>
</dbReference>
<dbReference type="GO" id="GO:0032259">
    <property type="term" value="P:methylation"/>
    <property type="evidence" value="ECO:0007669"/>
    <property type="project" value="UniProtKB-KW"/>
</dbReference>
<dbReference type="EMBL" id="JACIGK010000044">
    <property type="protein sequence ID" value="MBB4268025.1"/>
    <property type="molecule type" value="Genomic_DNA"/>
</dbReference>
<dbReference type="CDD" id="cd02440">
    <property type="entry name" value="AdoMet_MTases"/>
    <property type="match status" value="1"/>
</dbReference>
<keyword evidence="1 3" id="KW-0808">Transferase</keyword>
<evidence type="ECO:0000313" key="4">
    <source>
        <dbReference type="Proteomes" id="UP000554286"/>
    </source>
</evidence>
<evidence type="ECO:0000256" key="1">
    <source>
        <dbReference type="ARBA" id="ARBA00022679"/>
    </source>
</evidence>
<comment type="caution">
    <text evidence="3">The sequence shown here is derived from an EMBL/GenBank/DDBJ whole genome shotgun (WGS) entry which is preliminary data.</text>
</comment>
<reference evidence="3 4" key="1">
    <citation type="submission" date="2020-08" db="EMBL/GenBank/DDBJ databases">
        <title>Genome sequencing of Purple Non-Sulfur Bacteria from various extreme environments.</title>
        <authorList>
            <person name="Mayer M."/>
        </authorList>
    </citation>
    <scope>NUCLEOTIDE SEQUENCE [LARGE SCALE GENOMIC DNA]</scope>
    <source>
        <strain evidence="3 4">JA131</strain>
    </source>
</reference>
<accession>A0A7W6WB73</accession>
<dbReference type="Proteomes" id="UP000554286">
    <property type="component" value="Unassembled WGS sequence"/>
</dbReference>
<dbReference type="GO" id="GO:0008168">
    <property type="term" value="F:methyltransferase activity"/>
    <property type="evidence" value="ECO:0007669"/>
    <property type="project" value="UniProtKB-KW"/>
</dbReference>
<dbReference type="InterPro" id="IPR041698">
    <property type="entry name" value="Methyltransf_25"/>
</dbReference>
<dbReference type="AlphaFoldDB" id="A0A7W6WB73"/>
<gene>
    <name evidence="3" type="ORF">GGD89_003679</name>
</gene>
<sequence length="194" mass="21529">MSVETWDARYATEDYVFGTAPSPFLEACRDRLPATGRALSLADGEGRNGVWLAGQGLDVLTLDFSAEGLAKARRLAAERGVAIRTEQADMLTWTWPDQSFDVVCAMNFHLPPAVREDLFRRIAATLAPGGLLLFEGIHADTRDHHPPETLFTEAMMPGLCDGLEIRETITRMEERRMDGEMVVKKKLNVLAVKP</sequence>
<dbReference type="Gene3D" id="3.40.50.150">
    <property type="entry name" value="Vaccinia Virus protein VP39"/>
    <property type="match status" value="1"/>
</dbReference>
<feature type="domain" description="Methyltransferase" evidence="2">
    <location>
        <begin position="39"/>
        <end position="130"/>
    </location>
</feature>
<keyword evidence="4" id="KW-1185">Reference proteome</keyword>
<protein>
    <submittedName>
        <fullName evidence="3">SAM-dependent methyltransferase</fullName>
    </submittedName>
</protein>
<dbReference type="Pfam" id="PF13649">
    <property type="entry name" value="Methyltransf_25"/>
    <property type="match status" value="1"/>
</dbReference>
<proteinExistence type="predicted"/>
<dbReference type="RefSeq" id="WP_184048462.1">
    <property type="nucleotide sequence ID" value="NZ_JACIGK010000044.1"/>
</dbReference>
<dbReference type="PANTHER" id="PTHR43861:SF3">
    <property type="entry name" value="PUTATIVE (AFU_ORTHOLOGUE AFUA_2G14390)-RELATED"/>
    <property type="match status" value="1"/>
</dbReference>
<keyword evidence="3" id="KW-0489">Methyltransferase</keyword>
<dbReference type="SUPFAM" id="SSF53335">
    <property type="entry name" value="S-adenosyl-L-methionine-dependent methyltransferases"/>
    <property type="match status" value="1"/>
</dbReference>
<name>A0A7W6WB73_9PROT</name>
<dbReference type="InterPro" id="IPR029063">
    <property type="entry name" value="SAM-dependent_MTases_sf"/>
</dbReference>
<organism evidence="3 4">
    <name type="scientific">Roseospira visakhapatnamensis</name>
    <dbReference type="NCBI Taxonomy" id="390880"/>
    <lineage>
        <taxon>Bacteria</taxon>
        <taxon>Pseudomonadati</taxon>
        <taxon>Pseudomonadota</taxon>
        <taxon>Alphaproteobacteria</taxon>
        <taxon>Rhodospirillales</taxon>
        <taxon>Rhodospirillaceae</taxon>
        <taxon>Roseospira</taxon>
    </lineage>
</organism>
<evidence type="ECO:0000259" key="2">
    <source>
        <dbReference type="Pfam" id="PF13649"/>
    </source>
</evidence>